<dbReference type="PANTHER" id="PTHR43877">
    <property type="entry name" value="AMINOALKYLPHOSPHONATE N-ACETYLTRANSFERASE-RELATED-RELATED"/>
    <property type="match status" value="1"/>
</dbReference>
<protein>
    <submittedName>
        <fullName evidence="4">GNAT superfamily N-acetyltransferase</fullName>
    </submittedName>
</protein>
<evidence type="ECO:0000313" key="5">
    <source>
        <dbReference type="Proteomes" id="UP000587524"/>
    </source>
</evidence>
<dbReference type="InterPro" id="IPR050832">
    <property type="entry name" value="Bact_Acetyltransf"/>
</dbReference>
<name>A0ABR6C397_9HYPH</name>
<dbReference type="InterPro" id="IPR016181">
    <property type="entry name" value="Acyl_CoA_acyltransferase"/>
</dbReference>
<keyword evidence="1" id="KW-0808">Transferase</keyword>
<evidence type="ECO:0000256" key="2">
    <source>
        <dbReference type="ARBA" id="ARBA00023315"/>
    </source>
</evidence>
<keyword evidence="2" id="KW-0012">Acyltransferase</keyword>
<proteinExistence type="predicted"/>
<dbReference type="Gene3D" id="3.40.630.30">
    <property type="match status" value="1"/>
</dbReference>
<dbReference type="Proteomes" id="UP000587524">
    <property type="component" value="Unassembled WGS sequence"/>
</dbReference>
<dbReference type="InterPro" id="IPR000182">
    <property type="entry name" value="GNAT_dom"/>
</dbReference>
<dbReference type="CDD" id="cd04301">
    <property type="entry name" value="NAT_SF"/>
    <property type="match status" value="1"/>
</dbReference>
<dbReference type="EMBL" id="JACJHZ010000005">
    <property type="protein sequence ID" value="MBA9019454.1"/>
    <property type="molecule type" value="Genomic_DNA"/>
</dbReference>
<comment type="caution">
    <text evidence="4">The sequence shown here is derived from an EMBL/GenBank/DDBJ whole genome shotgun (WGS) entry which is preliminary data.</text>
</comment>
<sequence length="158" mass="16857">MMSPAEGFGPTVSIRPARVEDRDALGALKLRSSLAWGDHVEALLAMPGAREVPAAHLPYVAIAELAGEIVGFVTVLPGDDAARAELEDLFIAPEAWRKGIGTRLVAEAERRAKTLGAQTLEVAAGERARPFYETSGFRFAASVQTDLASAVRLEKDLC</sequence>
<keyword evidence="5" id="KW-1185">Reference proteome</keyword>
<accession>A0ABR6C397</accession>
<evidence type="ECO:0000313" key="4">
    <source>
        <dbReference type="EMBL" id="MBA9019454.1"/>
    </source>
</evidence>
<dbReference type="SUPFAM" id="SSF55729">
    <property type="entry name" value="Acyl-CoA N-acyltransferases (Nat)"/>
    <property type="match status" value="1"/>
</dbReference>
<reference evidence="4 5" key="1">
    <citation type="submission" date="2020-08" db="EMBL/GenBank/DDBJ databases">
        <title>Genomic Encyclopedia of Type Strains, Phase IV (KMG-IV): sequencing the most valuable type-strain genomes for metagenomic binning, comparative biology and taxonomic classification.</title>
        <authorList>
            <person name="Goeker M."/>
        </authorList>
    </citation>
    <scope>NUCLEOTIDE SEQUENCE [LARGE SCALE GENOMIC DNA]</scope>
    <source>
        <strain evidence="4 5">DSM 17455</strain>
    </source>
</reference>
<organism evidence="4 5">
    <name type="scientific">Aminobacter ciceronei</name>
    <dbReference type="NCBI Taxonomy" id="150723"/>
    <lineage>
        <taxon>Bacteria</taxon>
        <taxon>Pseudomonadati</taxon>
        <taxon>Pseudomonadota</taxon>
        <taxon>Alphaproteobacteria</taxon>
        <taxon>Hyphomicrobiales</taxon>
        <taxon>Phyllobacteriaceae</taxon>
        <taxon>Aminobacter</taxon>
    </lineage>
</organism>
<dbReference type="RefSeq" id="WP_182573756.1">
    <property type="nucleotide sequence ID" value="NZ_JACJHY010000005.1"/>
</dbReference>
<dbReference type="PROSITE" id="PS51186">
    <property type="entry name" value="GNAT"/>
    <property type="match status" value="1"/>
</dbReference>
<feature type="domain" description="N-acetyltransferase" evidence="3">
    <location>
        <begin position="12"/>
        <end position="158"/>
    </location>
</feature>
<gene>
    <name evidence="4" type="ORF">HNQ97_001445</name>
</gene>
<evidence type="ECO:0000256" key="1">
    <source>
        <dbReference type="ARBA" id="ARBA00022679"/>
    </source>
</evidence>
<dbReference type="Pfam" id="PF00583">
    <property type="entry name" value="Acetyltransf_1"/>
    <property type="match status" value="1"/>
</dbReference>
<evidence type="ECO:0000259" key="3">
    <source>
        <dbReference type="PROSITE" id="PS51186"/>
    </source>
</evidence>